<evidence type="ECO:0000313" key="2">
    <source>
        <dbReference type="EMBL" id="TKC36284.1"/>
    </source>
</evidence>
<organism evidence="2 3">
    <name type="scientific">Monodon monoceros</name>
    <name type="common">Narwhal</name>
    <name type="synonym">Ceratodon monodon</name>
    <dbReference type="NCBI Taxonomy" id="40151"/>
    <lineage>
        <taxon>Eukaryota</taxon>
        <taxon>Metazoa</taxon>
        <taxon>Chordata</taxon>
        <taxon>Craniata</taxon>
        <taxon>Vertebrata</taxon>
        <taxon>Euteleostomi</taxon>
        <taxon>Mammalia</taxon>
        <taxon>Eutheria</taxon>
        <taxon>Laurasiatheria</taxon>
        <taxon>Artiodactyla</taxon>
        <taxon>Whippomorpha</taxon>
        <taxon>Cetacea</taxon>
        <taxon>Odontoceti</taxon>
        <taxon>Monodontidae</taxon>
        <taxon>Monodon</taxon>
    </lineage>
</organism>
<dbReference type="AlphaFoldDB" id="A0A4U1EIY8"/>
<comment type="caution">
    <text evidence="2">The sequence shown here is derived from an EMBL/GenBank/DDBJ whole genome shotgun (WGS) entry which is preliminary data.</text>
</comment>
<dbReference type="EMBL" id="RWIC01001330">
    <property type="protein sequence ID" value="TKC36284.1"/>
    <property type="molecule type" value="Genomic_DNA"/>
</dbReference>
<feature type="compositionally biased region" description="Basic residues" evidence="1">
    <location>
        <begin position="537"/>
        <end position="548"/>
    </location>
</feature>
<protein>
    <submittedName>
        <fullName evidence="2">Uncharacterized protein</fullName>
    </submittedName>
</protein>
<dbReference type="Proteomes" id="UP000308365">
    <property type="component" value="Unassembled WGS sequence"/>
</dbReference>
<evidence type="ECO:0000313" key="3">
    <source>
        <dbReference type="Proteomes" id="UP000308365"/>
    </source>
</evidence>
<feature type="non-terminal residue" evidence="2">
    <location>
        <position position="1"/>
    </location>
</feature>
<evidence type="ECO:0000256" key="1">
    <source>
        <dbReference type="SAM" id="MobiDB-lite"/>
    </source>
</evidence>
<feature type="compositionally biased region" description="Pro residues" evidence="1">
    <location>
        <begin position="514"/>
        <end position="524"/>
    </location>
</feature>
<proteinExistence type="predicted"/>
<feature type="compositionally biased region" description="Basic and acidic residues" evidence="1">
    <location>
        <begin position="601"/>
        <end position="614"/>
    </location>
</feature>
<feature type="compositionally biased region" description="Polar residues" evidence="1">
    <location>
        <begin position="11"/>
        <end position="24"/>
    </location>
</feature>
<gene>
    <name evidence="2" type="ORF">EI555_001651</name>
</gene>
<feature type="region of interest" description="Disordered" evidence="1">
    <location>
        <begin position="155"/>
        <end position="581"/>
    </location>
</feature>
<name>A0A4U1EIY8_MONMO</name>
<feature type="region of interest" description="Disordered" evidence="1">
    <location>
        <begin position="1"/>
        <end position="61"/>
    </location>
</feature>
<accession>A0A4U1EIY8</accession>
<feature type="compositionally biased region" description="Low complexity" evidence="1">
    <location>
        <begin position="181"/>
        <end position="198"/>
    </location>
</feature>
<reference evidence="3" key="1">
    <citation type="journal article" date="2019" name="IScience">
        <title>Narwhal Genome Reveals Long-Term Low Genetic Diversity despite Current Large Abundance Size.</title>
        <authorList>
            <person name="Westbury M.V."/>
            <person name="Petersen B."/>
            <person name="Garde E."/>
            <person name="Heide-Jorgensen M.P."/>
            <person name="Lorenzen E.D."/>
        </authorList>
    </citation>
    <scope>NUCLEOTIDE SEQUENCE [LARGE SCALE GENOMIC DNA]</scope>
</reference>
<feature type="non-terminal residue" evidence="2">
    <location>
        <position position="1214"/>
    </location>
</feature>
<feature type="compositionally biased region" description="Pro residues" evidence="1">
    <location>
        <begin position="327"/>
        <end position="341"/>
    </location>
</feature>
<feature type="compositionally biased region" description="Low complexity" evidence="1">
    <location>
        <begin position="414"/>
        <end position="428"/>
    </location>
</feature>
<feature type="compositionally biased region" description="Low complexity" evidence="1">
    <location>
        <begin position="371"/>
        <end position="386"/>
    </location>
</feature>
<sequence length="1214" mass="132517">PLHQLSADAIPTSTLQGTPDTSTTRFKRSNHQKQQELLKAQTASYCPEFPSSSSRKTPRRATRRNVALEVKRCHHPPTESHTTLRCLTTTINHFQLAIFTARETCGKPSKRKRRKKFQREAAATCPVHFGRQESQGDLPREPIARLWKRIMDIPARAPRSGGGSPDFVDSFCASETEPPRARAAALPAGPGLAGPRPGMNGAPLPPRGIPRRRRSVQSAPGWADKGAPGDKSSASSNLPAATPPRNKGAPPASARPQRAGTLGSSQNGVLCSLQGARRTPAQARETLGDLPLQSPGGGRSVREPRAAGLTPEGGNRWPPRGTSSRHPAPPHPAPGRPPGRPSPTHSPRREQRNLRRRRRPEPPSSRPSPSPGRAAAEEGPAPGAAARRPRAAPAPPQPSPREARALESFGCRMAAEGAAAAAAAAAAGRGRWRHLAPERRECGGGGLGRERWRRQRAGRREGPARAVTSGGSGRQRADPGREDCQGGRLRRRAGPSPHGPQPAPSPTARGLEPGSPPRVPPPRPGGGARPKLVPPPRRSRQCVGRKKVGPNGVEAPGGGRGKKPGPRAFSPPPPPGGVGRRAPAKLIHATTMDPLPWLMGRDPRDKSSVEERKDLGKKRKKGVKDFQGRAPPIDRLGQDLITHAGLFRASKLDRPSLALLDHRKAEEVHRRSSPCPDFFPEELRVHAIMSCDTREKAKVAGIRSRLHQAQGSRLLPEGFHVSPFEANHNTHNNDYYEIMGIELTLRKRLLLDFKMCRFAPSIIKLCKSLPKKEPWLQVLEHTNVKYTKHSNPPPQSKTTKPTNQKSRRRLPQTKPETHPNFASAVLAHVMPNCIETTRLSPSPFSAYSKRMTLPNDGQADETKQTEERFERPILLVAVIWLEGKENTDTGSPTPSRPKEQHMAFHTVTVPVLVPVQDGGGGPTGKPLSEQTLKPAERLLLQKTHRGREDRAQYQEAVILTWAIGLPSKSNMCSNQTVLKDMCSNKTSTAHLLLDIIKPHKLNSARGPKLSTSVIIDPGLSEHSLVELPDWTLQGEGHELPMKTFCTMMLSDIARELGGVETYQFTFSSSQLPSCVPMSKAIASGKPLEMLTGTDGSGAEDLVDFEKAAPHVPVSFLGYVAKRRLKCSHLCESCHHESLKLGSEGGHPPRRNPEPLLAGRLCNFPSRGLYLLDTTRFICNNVTCNYHYRQLDLREVNSHGRKLSATWPFVTKQKE</sequence>
<feature type="region of interest" description="Disordered" evidence="1">
    <location>
        <begin position="594"/>
        <end position="631"/>
    </location>
</feature>
<feature type="compositionally biased region" description="Basic and acidic residues" evidence="1">
    <location>
        <begin position="475"/>
        <end position="485"/>
    </location>
</feature>
<feature type="region of interest" description="Disordered" evidence="1">
    <location>
        <begin position="785"/>
        <end position="819"/>
    </location>
</feature>